<reference evidence="10 11" key="1">
    <citation type="submission" date="2019-08" db="EMBL/GenBank/DDBJ databases">
        <title>Parahaliea maris sp. nov., isolated from the surface seawater.</title>
        <authorList>
            <person name="Liu Y."/>
        </authorList>
    </citation>
    <scope>NUCLEOTIDE SEQUENCE [LARGE SCALE GENOMIC DNA]</scope>
    <source>
        <strain evidence="10 11">HSLHS9</strain>
    </source>
</reference>
<dbReference type="NCBIfam" id="NF004231">
    <property type="entry name" value="PRK05679.1"/>
    <property type="match status" value="1"/>
</dbReference>
<evidence type="ECO:0000313" key="11">
    <source>
        <dbReference type="Proteomes" id="UP000321039"/>
    </source>
</evidence>
<feature type="binding site" evidence="5 7">
    <location>
        <begin position="60"/>
        <end position="65"/>
    </location>
    <ligand>
        <name>FMN</name>
        <dbReference type="ChEBI" id="CHEBI:58210"/>
    </ligand>
</feature>
<keyword evidence="5" id="KW-0664">Pyridoxine biosynthesis</keyword>
<keyword evidence="4 5" id="KW-0560">Oxidoreductase</keyword>
<dbReference type="InterPro" id="IPR000659">
    <property type="entry name" value="Pyridox_Oxase"/>
</dbReference>
<evidence type="ECO:0000313" key="10">
    <source>
        <dbReference type="EMBL" id="TXS89268.1"/>
    </source>
</evidence>
<evidence type="ECO:0000256" key="2">
    <source>
        <dbReference type="ARBA" id="ARBA00022630"/>
    </source>
</evidence>
<feature type="binding site" evidence="5 7">
    <location>
        <position position="184"/>
    </location>
    <ligand>
        <name>FMN</name>
        <dbReference type="ChEBI" id="CHEBI:58210"/>
    </ligand>
</feature>
<feature type="binding site" evidence="5 7">
    <location>
        <position position="82"/>
    </location>
    <ligand>
        <name>FMN</name>
        <dbReference type="ChEBI" id="CHEBI:58210"/>
    </ligand>
</feature>
<name>A0A5C8ZLD4_9GAMM</name>
<dbReference type="InterPro" id="IPR019576">
    <property type="entry name" value="Pyridoxamine_oxidase_dimer_C"/>
</dbReference>
<dbReference type="NCBIfam" id="TIGR00558">
    <property type="entry name" value="pdxH"/>
    <property type="match status" value="1"/>
</dbReference>
<feature type="binding site" evidence="6">
    <location>
        <begin position="7"/>
        <end position="10"/>
    </location>
    <ligand>
        <name>substrate</name>
    </ligand>
</feature>
<dbReference type="PANTHER" id="PTHR10851:SF0">
    <property type="entry name" value="PYRIDOXINE-5'-PHOSPHATE OXIDASE"/>
    <property type="match status" value="1"/>
</dbReference>
<comment type="cofactor">
    <cofactor evidence="5 7">
        <name>FMN</name>
        <dbReference type="ChEBI" id="CHEBI:58210"/>
    </cofactor>
    <text evidence="5 7">Binds 1 FMN per subunit.</text>
</comment>
<comment type="function">
    <text evidence="5">Catalyzes the oxidation of either pyridoxine 5'-phosphate (PNP) or pyridoxamine 5'-phosphate (PMP) into pyridoxal 5'-phosphate (PLP).</text>
</comment>
<dbReference type="InterPro" id="IPR019740">
    <property type="entry name" value="Pyridox_Oxase_CS"/>
</dbReference>
<dbReference type="UniPathway" id="UPA01068">
    <property type="reaction ID" value="UER00304"/>
</dbReference>
<dbReference type="PROSITE" id="PS01064">
    <property type="entry name" value="PYRIDOX_OXIDASE"/>
    <property type="match status" value="1"/>
</dbReference>
<dbReference type="PANTHER" id="PTHR10851">
    <property type="entry name" value="PYRIDOXINE-5-PHOSPHATE OXIDASE"/>
    <property type="match status" value="1"/>
</dbReference>
<comment type="pathway">
    <text evidence="5">Cofactor metabolism; pyridoxal 5'-phosphate salvage; pyridoxal 5'-phosphate from pyridoxine 5'-phosphate: step 1/1.</text>
</comment>
<dbReference type="GO" id="GO:0004733">
    <property type="term" value="F:pyridoxamine phosphate oxidase activity"/>
    <property type="evidence" value="ECO:0007669"/>
    <property type="project" value="UniProtKB-UniRule"/>
</dbReference>
<dbReference type="GO" id="GO:0008615">
    <property type="term" value="P:pyridoxine biosynthetic process"/>
    <property type="evidence" value="ECO:0007669"/>
    <property type="project" value="UniProtKB-UniRule"/>
</dbReference>
<evidence type="ECO:0000256" key="6">
    <source>
        <dbReference type="PIRSR" id="PIRSR000190-1"/>
    </source>
</evidence>
<keyword evidence="2 5" id="KW-0285">Flavoprotein</keyword>
<comment type="caution">
    <text evidence="10">The sequence shown here is derived from an EMBL/GenBank/DDBJ whole genome shotgun (WGS) entry which is preliminary data.</text>
</comment>
<feature type="binding site" evidence="5 7">
    <location>
        <begin position="139"/>
        <end position="140"/>
    </location>
    <ligand>
        <name>FMN</name>
        <dbReference type="ChEBI" id="CHEBI:58210"/>
    </ligand>
</feature>
<comment type="catalytic activity">
    <reaction evidence="5">
        <text>pyridoxine 5'-phosphate + O2 = pyridoxal 5'-phosphate + H2O2</text>
        <dbReference type="Rhea" id="RHEA:15149"/>
        <dbReference type="ChEBI" id="CHEBI:15379"/>
        <dbReference type="ChEBI" id="CHEBI:16240"/>
        <dbReference type="ChEBI" id="CHEBI:58589"/>
        <dbReference type="ChEBI" id="CHEBI:597326"/>
        <dbReference type="EC" id="1.4.3.5"/>
    </reaction>
</comment>
<evidence type="ECO:0000256" key="5">
    <source>
        <dbReference type="HAMAP-Rule" id="MF_01629"/>
    </source>
</evidence>
<feature type="binding site" evidence="5 6">
    <location>
        <begin position="190"/>
        <end position="192"/>
    </location>
    <ligand>
        <name>substrate</name>
    </ligand>
</feature>
<comment type="catalytic activity">
    <reaction evidence="5">
        <text>pyridoxamine 5'-phosphate + O2 + H2O = pyridoxal 5'-phosphate + H2O2 + NH4(+)</text>
        <dbReference type="Rhea" id="RHEA:15817"/>
        <dbReference type="ChEBI" id="CHEBI:15377"/>
        <dbReference type="ChEBI" id="CHEBI:15379"/>
        <dbReference type="ChEBI" id="CHEBI:16240"/>
        <dbReference type="ChEBI" id="CHEBI:28938"/>
        <dbReference type="ChEBI" id="CHEBI:58451"/>
        <dbReference type="ChEBI" id="CHEBI:597326"/>
        <dbReference type="EC" id="1.4.3.5"/>
    </reaction>
</comment>
<organism evidence="10 11">
    <name type="scientific">Parahaliea maris</name>
    <dbReference type="NCBI Taxonomy" id="2716870"/>
    <lineage>
        <taxon>Bacteria</taxon>
        <taxon>Pseudomonadati</taxon>
        <taxon>Pseudomonadota</taxon>
        <taxon>Gammaproteobacteria</taxon>
        <taxon>Cellvibrionales</taxon>
        <taxon>Halieaceae</taxon>
        <taxon>Parahaliea</taxon>
    </lineage>
</organism>
<evidence type="ECO:0000259" key="9">
    <source>
        <dbReference type="Pfam" id="PF10590"/>
    </source>
</evidence>
<feature type="binding site" evidence="5 6">
    <location>
        <position position="65"/>
    </location>
    <ligand>
        <name>substrate</name>
    </ligand>
</feature>
<dbReference type="HAMAP" id="MF_01629">
    <property type="entry name" value="PdxH"/>
    <property type="match status" value="1"/>
</dbReference>
<dbReference type="EC" id="1.4.3.5" evidence="5"/>
<feature type="binding site" evidence="5 6">
    <location>
        <position position="130"/>
    </location>
    <ligand>
        <name>substrate</name>
    </ligand>
</feature>
<comment type="pathway">
    <text evidence="5">Cofactor metabolism; pyridoxal 5'-phosphate salvage; pyridoxal 5'-phosphate from pyridoxamine 5'-phosphate: step 1/1.</text>
</comment>
<evidence type="ECO:0000256" key="1">
    <source>
        <dbReference type="ARBA" id="ARBA00007301"/>
    </source>
</evidence>
<dbReference type="EMBL" id="VRZA01000011">
    <property type="protein sequence ID" value="TXS89268.1"/>
    <property type="molecule type" value="Genomic_DNA"/>
</dbReference>
<protein>
    <recommendedName>
        <fullName evidence="5">Pyridoxine/pyridoxamine 5'-phosphate oxidase</fullName>
        <ecNumber evidence="5">1.4.3.5</ecNumber>
    </recommendedName>
    <alternativeName>
        <fullName evidence="5">PNP/PMP oxidase</fullName>
        <shortName evidence="5">PNPOx</shortName>
    </alternativeName>
    <alternativeName>
        <fullName evidence="5">Pyridoxal 5'-phosphate synthase</fullName>
    </alternativeName>
</protein>
<comment type="subunit">
    <text evidence="5">Homodimer.</text>
</comment>
<feature type="domain" description="Pyridoxamine 5'-phosphate oxidase N-terminal" evidence="8">
    <location>
        <begin position="33"/>
        <end position="158"/>
    </location>
</feature>
<feature type="binding site" evidence="5 7">
    <location>
        <position position="104"/>
    </location>
    <ligand>
        <name>FMN</name>
        <dbReference type="ChEBI" id="CHEBI:58210"/>
    </ligand>
</feature>
<feature type="binding site" evidence="5 7">
    <location>
        <position position="194"/>
    </location>
    <ligand>
        <name>FMN</name>
        <dbReference type="ChEBI" id="CHEBI:58210"/>
    </ligand>
</feature>
<keyword evidence="11" id="KW-1185">Reference proteome</keyword>
<feature type="domain" description="Pyridoxine 5'-phosphate oxidase dimerisation C-terminal" evidence="9">
    <location>
        <begin position="171"/>
        <end position="212"/>
    </location>
</feature>
<proteinExistence type="inferred from homology"/>
<feature type="binding site" evidence="5 7">
    <location>
        <begin position="75"/>
        <end position="76"/>
    </location>
    <ligand>
        <name>FMN</name>
        <dbReference type="ChEBI" id="CHEBI:58210"/>
    </ligand>
</feature>
<evidence type="ECO:0000256" key="4">
    <source>
        <dbReference type="ARBA" id="ARBA00023002"/>
    </source>
</evidence>
<dbReference type="Pfam" id="PF01243">
    <property type="entry name" value="PNPOx_N"/>
    <property type="match status" value="1"/>
</dbReference>
<dbReference type="Proteomes" id="UP000321039">
    <property type="component" value="Unassembled WGS sequence"/>
</dbReference>
<evidence type="ECO:0000256" key="3">
    <source>
        <dbReference type="ARBA" id="ARBA00022643"/>
    </source>
</evidence>
<feature type="binding site" evidence="5 6">
    <location>
        <position position="126"/>
    </location>
    <ligand>
        <name>substrate</name>
    </ligand>
</feature>
<dbReference type="PIRSF" id="PIRSF000190">
    <property type="entry name" value="Pyd_amn-ph_oxd"/>
    <property type="match status" value="1"/>
</dbReference>
<dbReference type="Gene3D" id="2.30.110.10">
    <property type="entry name" value="Electron Transport, Fmn-binding Protein, Chain A"/>
    <property type="match status" value="1"/>
</dbReference>
<evidence type="ECO:0000256" key="7">
    <source>
        <dbReference type="PIRSR" id="PIRSR000190-2"/>
    </source>
</evidence>
<dbReference type="InterPro" id="IPR012349">
    <property type="entry name" value="Split_barrel_FMN-bd"/>
</dbReference>
<accession>A0A5C8ZLD4</accession>
<sequence>MGYEDFRREYLAGGLTRDMLDDCPIRQFEHWLKQTVDSELEDPTAMVLATIDEGGLPWQRIVLMKGVSTAGFVFYTNLGSNKARDMSANPSVSLLFPWNVLDRQVIVGGRAEKMSAAESARYFLTRPRESQLAAWASRQSRPVSKRALLEAQVQKMRDKFGRGEIPMPDFWGGYRVIPERVEFWQGGAHRLHDRFRYTRQTDDSWQIEQLQP</sequence>
<dbReference type="GO" id="GO:0010181">
    <property type="term" value="F:FMN binding"/>
    <property type="evidence" value="ECO:0007669"/>
    <property type="project" value="UniProtKB-UniRule"/>
</dbReference>
<dbReference type="AlphaFoldDB" id="A0A5C8ZLD4"/>
<evidence type="ECO:0000259" key="8">
    <source>
        <dbReference type="Pfam" id="PF01243"/>
    </source>
</evidence>
<comment type="caution">
    <text evidence="5">Lacks conserved residue(s) required for the propagation of feature annotation.</text>
</comment>
<dbReference type="SUPFAM" id="SSF50475">
    <property type="entry name" value="FMN-binding split barrel"/>
    <property type="match status" value="1"/>
</dbReference>
<gene>
    <name evidence="5 10" type="primary">pdxH</name>
    <name evidence="10" type="ORF">FV139_20230</name>
</gene>
<dbReference type="InterPro" id="IPR011576">
    <property type="entry name" value="Pyridox_Oxase_N"/>
</dbReference>
<comment type="similarity">
    <text evidence="1 5">Belongs to the pyridoxamine 5'-phosphate oxidase family.</text>
</comment>
<feature type="binding site" evidence="5 6">
    <location>
        <position position="122"/>
    </location>
    <ligand>
        <name>substrate</name>
    </ligand>
</feature>
<keyword evidence="3 5" id="KW-0288">FMN</keyword>
<dbReference type="RefSeq" id="WP_148070309.1">
    <property type="nucleotide sequence ID" value="NZ_VRZA01000011.1"/>
</dbReference>
<dbReference type="Pfam" id="PF10590">
    <property type="entry name" value="PNP_phzG_C"/>
    <property type="match status" value="1"/>
</dbReference>